<dbReference type="STRING" id="419481.SAMN05216233_120102"/>
<organism evidence="1 2">
    <name type="scientific">Desulfoluna spongiiphila</name>
    <dbReference type="NCBI Taxonomy" id="419481"/>
    <lineage>
        <taxon>Bacteria</taxon>
        <taxon>Pseudomonadati</taxon>
        <taxon>Thermodesulfobacteriota</taxon>
        <taxon>Desulfobacteria</taxon>
        <taxon>Desulfobacterales</taxon>
        <taxon>Desulfolunaceae</taxon>
        <taxon>Desulfoluna</taxon>
    </lineage>
</organism>
<dbReference type="Proteomes" id="UP000198870">
    <property type="component" value="Unassembled WGS sequence"/>
</dbReference>
<accession>A0A1G5IKZ2</accession>
<dbReference type="Pfam" id="PF09445">
    <property type="entry name" value="Methyltransf_15"/>
    <property type="match status" value="1"/>
</dbReference>
<gene>
    <name evidence="1" type="ORF">SAMN05216233_120102</name>
</gene>
<keyword evidence="2" id="KW-1185">Reference proteome</keyword>
<evidence type="ECO:0000313" key="2">
    <source>
        <dbReference type="Proteomes" id="UP000198870"/>
    </source>
</evidence>
<reference evidence="1 2" key="1">
    <citation type="submission" date="2016-10" db="EMBL/GenBank/DDBJ databases">
        <authorList>
            <person name="de Groot N.N."/>
        </authorList>
    </citation>
    <scope>NUCLEOTIDE SEQUENCE [LARGE SCALE GENOMIC DNA]</scope>
    <source>
        <strain evidence="1 2">AA1</strain>
    </source>
</reference>
<dbReference type="SUPFAM" id="SSF53335">
    <property type="entry name" value="S-adenosyl-L-methionine-dependent methyltransferases"/>
    <property type="match status" value="1"/>
</dbReference>
<dbReference type="EMBL" id="FMUX01000020">
    <property type="protein sequence ID" value="SCY76732.1"/>
    <property type="molecule type" value="Genomic_DNA"/>
</dbReference>
<sequence length="213" mass="23766">MHMMISQEAIRTKFGDDYTADERTFIMGIDERFTSHFAKRFSGSRVLETCSGAGFTTISLARAAARVITVEIHGPTREKAMQNVLRAGLSERVSFVSGDILNPGIIADLPMVDAVFMDPDWAVTGPGHIYRFRNATTEPPADLLLEKMLAITKNVAMVLPPFIDTREFEGLPPHELERLYLQDSHELFCLYFGDLARAVGTTEFRVKEPSALP</sequence>
<protein>
    <submittedName>
        <fullName evidence="1">RNA cap guanine-N2 methyltransferase</fullName>
    </submittedName>
</protein>
<dbReference type="PANTHER" id="PTHR14741">
    <property type="entry name" value="S-ADENOSYLMETHIONINE-DEPENDENT METHYLTRANSFERASE RELATED"/>
    <property type="match status" value="1"/>
</dbReference>
<dbReference type="GO" id="GO:0036261">
    <property type="term" value="P:7-methylguanosine cap hypermethylation"/>
    <property type="evidence" value="ECO:0007669"/>
    <property type="project" value="InterPro"/>
</dbReference>
<keyword evidence="1" id="KW-0808">Transferase</keyword>
<dbReference type="InterPro" id="IPR029063">
    <property type="entry name" value="SAM-dependent_MTases_sf"/>
</dbReference>
<dbReference type="Gene3D" id="3.40.50.150">
    <property type="entry name" value="Vaccinia Virus protein VP39"/>
    <property type="match status" value="1"/>
</dbReference>
<dbReference type="CDD" id="cd02440">
    <property type="entry name" value="AdoMet_MTases"/>
    <property type="match status" value="1"/>
</dbReference>
<dbReference type="InterPro" id="IPR019012">
    <property type="entry name" value="RNA_cap_Gua-N2-MeTrfase"/>
</dbReference>
<dbReference type="AlphaFoldDB" id="A0A1G5IKZ2"/>
<name>A0A1G5IKZ2_9BACT</name>
<evidence type="ECO:0000313" key="1">
    <source>
        <dbReference type="EMBL" id="SCY76732.1"/>
    </source>
</evidence>
<dbReference type="PANTHER" id="PTHR14741:SF32">
    <property type="entry name" value="TRIMETHYLGUANOSINE SYNTHASE"/>
    <property type="match status" value="1"/>
</dbReference>
<dbReference type="GO" id="GO:0008168">
    <property type="term" value="F:methyltransferase activity"/>
    <property type="evidence" value="ECO:0007669"/>
    <property type="project" value="UniProtKB-KW"/>
</dbReference>
<keyword evidence="1" id="KW-0489">Methyltransferase</keyword>
<proteinExistence type="predicted"/>